<dbReference type="AlphaFoldDB" id="A0A1P8KPD4"/>
<dbReference type="Proteomes" id="UP000186074">
    <property type="component" value="Chromosome"/>
</dbReference>
<evidence type="ECO:0008006" key="4">
    <source>
        <dbReference type="Google" id="ProtNLM"/>
    </source>
</evidence>
<organism evidence="2 3">
    <name type="scientific">Poseidonibacter parvus</name>
    <dbReference type="NCBI Taxonomy" id="1850254"/>
    <lineage>
        <taxon>Bacteria</taxon>
        <taxon>Pseudomonadati</taxon>
        <taxon>Campylobacterota</taxon>
        <taxon>Epsilonproteobacteria</taxon>
        <taxon>Campylobacterales</taxon>
        <taxon>Arcobacteraceae</taxon>
        <taxon>Poseidonibacter</taxon>
    </lineage>
</organism>
<feature type="region of interest" description="Disordered" evidence="1">
    <location>
        <begin position="13"/>
        <end position="40"/>
    </location>
</feature>
<dbReference type="OrthoDB" id="5347695at2"/>
<proteinExistence type="predicted"/>
<reference evidence="2 3" key="1">
    <citation type="submission" date="2017-01" db="EMBL/GenBank/DDBJ databases">
        <title>Genome sequencing of Arcobacter sp. LPB0137.</title>
        <authorList>
            <person name="Lee G.-W."/>
            <person name="Yi H."/>
        </authorList>
    </citation>
    <scope>NUCLEOTIDE SEQUENCE [LARGE SCALE GENOMIC DNA]</scope>
    <source>
        <strain evidence="2 3">LPB0137</strain>
    </source>
</reference>
<feature type="compositionally biased region" description="Basic and acidic residues" evidence="1">
    <location>
        <begin position="23"/>
        <end position="35"/>
    </location>
</feature>
<sequence length="341" mass="38455">MSMSQEEIEALMNGLDIVDDDASSAKDDVPSKEENVSVNTDEIEELISQNDEVSAADENDKEVIEEIEEPSSNEVVSSDDVDTLIKDLELEKEDTDEVESKIDPLDDMDLDPIVNNDITTDSFDDISADEEGIVESTSKISDDKIQENDNKDEIGKDWADSKINEGVFPLPADSNTKVVNQLTQVANDSEEKVSQIFDVLSLTLDNNTEIRNKIEGFDKYINSELELLNSLSAKFPNIEIFNTQKELSNLMKKDISEISNIVNSEDMKIFEAMELMQFNDINRQKIERVMSVIRKLSSYLNNLFEDDGTSQEISVAKHIHGDKDHDLIGDDLDKLIDEFKK</sequence>
<dbReference type="SUPFAM" id="SSF75708">
    <property type="entry name" value="Chemotaxis phosphatase CheZ"/>
    <property type="match status" value="1"/>
</dbReference>
<dbReference type="KEGG" id="alp:LPB137_11375"/>
<dbReference type="STRING" id="1850254.LPB137_11375"/>
<dbReference type="Gene3D" id="1.10.287.500">
    <property type="entry name" value="Helix hairpin bin"/>
    <property type="match status" value="1"/>
</dbReference>
<name>A0A1P8KPD4_9BACT</name>
<evidence type="ECO:0000313" key="2">
    <source>
        <dbReference type="EMBL" id="APW66408.1"/>
    </source>
</evidence>
<keyword evidence="3" id="KW-1185">Reference proteome</keyword>
<accession>A0A1P8KPD4</accession>
<evidence type="ECO:0000313" key="3">
    <source>
        <dbReference type="Proteomes" id="UP000186074"/>
    </source>
</evidence>
<evidence type="ECO:0000256" key="1">
    <source>
        <dbReference type="SAM" id="MobiDB-lite"/>
    </source>
</evidence>
<dbReference type="EMBL" id="CP019070">
    <property type="protein sequence ID" value="APW66408.1"/>
    <property type="molecule type" value="Genomic_DNA"/>
</dbReference>
<dbReference type="RefSeq" id="WP_076088150.1">
    <property type="nucleotide sequence ID" value="NZ_CP019070.1"/>
</dbReference>
<gene>
    <name evidence="2" type="ORF">LPB137_11375</name>
</gene>
<protein>
    <recommendedName>
        <fullName evidence="4">Chemotaxis protein</fullName>
    </recommendedName>
</protein>